<dbReference type="InterPro" id="IPR001841">
    <property type="entry name" value="Znf_RING"/>
</dbReference>
<dbReference type="AlphaFoldDB" id="A0A9W9ZUS4"/>
<proteinExistence type="predicted"/>
<feature type="signal peptide" evidence="5">
    <location>
        <begin position="1"/>
        <end position="27"/>
    </location>
</feature>
<dbReference type="Pfam" id="PF13639">
    <property type="entry name" value="zf-RING_2"/>
    <property type="match status" value="1"/>
</dbReference>
<dbReference type="PROSITE" id="PS50089">
    <property type="entry name" value="ZF_RING_2"/>
    <property type="match status" value="1"/>
</dbReference>
<organism evidence="7 8">
    <name type="scientific">Desmophyllum pertusum</name>
    <dbReference type="NCBI Taxonomy" id="174260"/>
    <lineage>
        <taxon>Eukaryota</taxon>
        <taxon>Metazoa</taxon>
        <taxon>Cnidaria</taxon>
        <taxon>Anthozoa</taxon>
        <taxon>Hexacorallia</taxon>
        <taxon>Scleractinia</taxon>
        <taxon>Caryophylliina</taxon>
        <taxon>Caryophylliidae</taxon>
        <taxon>Desmophyllum</taxon>
    </lineage>
</organism>
<dbReference type="OrthoDB" id="5961562at2759"/>
<feature type="domain" description="RING-type" evidence="6">
    <location>
        <begin position="271"/>
        <end position="312"/>
    </location>
</feature>
<dbReference type="Gene3D" id="3.50.30.30">
    <property type="match status" value="1"/>
</dbReference>
<dbReference type="FunFam" id="3.30.40.10:FF:000388">
    <property type="entry name" value="Putative RING zinc finger domain superfamily protein"/>
    <property type="match status" value="1"/>
</dbReference>
<keyword evidence="8" id="KW-1185">Reference proteome</keyword>
<dbReference type="Gene3D" id="3.30.40.10">
    <property type="entry name" value="Zinc/RING finger domain, C3HC4 (zinc finger)"/>
    <property type="match status" value="1"/>
</dbReference>
<evidence type="ECO:0000256" key="3">
    <source>
        <dbReference type="PROSITE-ProRule" id="PRU00175"/>
    </source>
</evidence>
<dbReference type="SUPFAM" id="SSF57850">
    <property type="entry name" value="RING/U-box"/>
    <property type="match status" value="1"/>
</dbReference>
<keyword evidence="1 3" id="KW-0479">Metal-binding</keyword>
<gene>
    <name evidence="7" type="ORF">OS493_000803</name>
</gene>
<evidence type="ECO:0000256" key="2">
    <source>
        <dbReference type="ARBA" id="ARBA00022833"/>
    </source>
</evidence>
<feature type="region of interest" description="Disordered" evidence="4">
    <location>
        <begin position="71"/>
        <end position="90"/>
    </location>
</feature>
<evidence type="ECO:0000256" key="1">
    <source>
        <dbReference type="ARBA" id="ARBA00022771"/>
    </source>
</evidence>
<sequence length="388" mass="43913">MFSLRVSLSRFLHCFLHVLCFTVLILGEVDKAFIDVITQNEEGQDSSFASIVGKFARIGAIKQVEGELKEMDTCEPEDSDQDQDEPQTDELETQSWIGVIHIPVLEYYNAHGSKSCSVLERVKKAMFLGASAIIILTLNHRVFRKLDLAQIFSRPIIIWKAKTEGKVSYNSSLVELKLLSTLTLWATCGRPSGWEGVVCLGNPEKSTESLRPSLASFYITIGFVREEEMLRQEAAEAIAKLKIRKYRRTVRGSPCSTSKHTEQERRDSEVCAVCLDEFHNNQLVRTLPCDHEFHCECVDRWLMAKRTCPLCKGNIIEKRSRLNAVDKMGRFGVSETLENERVHRHLGTPRTSTTERSSHRHCATSSNAGDLQKAVCSGNKFCRRATRI</sequence>
<dbReference type="InterPro" id="IPR051073">
    <property type="entry name" value="ZNRF3_Arkadia_E3_ligases"/>
</dbReference>
<evidence type="ECO:0000313" key="8">
    <source>
        <dbReference type="Proteomes" id="UP001163046"/>
    </source>
</evidence>
<protein>
    <recommendedName>
        <fullName evidence="6">RING-type domain-containing protein</fullName>
    </recommendedName>
</protein>
<keyword evidence="5" id="KW-0732">Signal</keyword>
<dbReference type="GO" id="GO:0008270">
    <property type="term" value="F:zinc ion binding"/>
    <property type="evidence" value="ECO:0007669"/>
    <property type="project" value="UniProtKB-KW"/>
</dbReference>
<evidence type="ECO:0000256" key="5">
    <source>
        <dbReference type="SAM" id="SignalP"/>
    </source>
</evidence>
<dbReference type="InterPro" id="IPR013083">
    <property type="entry name" value="Znf_RING/FYVE/PHD"/>
</dbReference>
<dbReference type="PANTHER" id="PTHR16200">
    <property type="entry name" value="RING ZINC FINGER"/>
    <property type="match status" value="1"/>
</dbReference>
<keyword evidence="2" id="KW-0862">Zinc</keyword>
<comment type="caution">
    <text evidence="7">The sequence shown here is derived from an EMBL/GenBank/DDBJ whole genome shotgun (WGS) entry which is preliminary data.</text>
</comment>
<accession>A0A9W9ZUS4</accession>
<evidence type="ECO:0000313" key="7">
    <source>
        <dbReference type="EMBL" id="KAJ7387473.1"/>
    </source>
</evidence>
<dbReference type="EMBL" id="MU825873">
    <property type="protein sequence ID" value="KAJ7387473.1"/>
    <property type="molecule type" value="Genomic_DNA"/>
</dbReference>
<evidence type="ECO:0000256" key="4">
    <source>
        <dbReference type="SAM" id="MobiDB-lite"/>
    </source>
</evidence>
<feature type="chain" id="PRO_5040920242" description="RING-type domain-containing protein" evidence="5">
    <location>
        <begin position="28"/>
        <end position="388"/>
    </location>
</feature>
<evidence type="ECO:0000259" key="6">
    <source>
        <dbReference type="PROSITE" id="PS50089"/>
    </source>
</evidence>
<reference evidence="7" key="1">
    <citation type="submission" date="2023-01" db="EMBL/GenBank/DDBJ databases">
        <title>Genome assembly of the deep-sea coral Lophelia pertusa.</title>
        <authorList>
            <person name="Herrera S."/>
            <person name="Cordes E."/>
        </authorList>
    </citation>
    <scope>NUCLEOTIDE SEQUENCE</scope>
    <source>
        <strain evidence="7">USNM1676648</strain>
        <tissue evidence="7">Polyp</tissue>
    </source>
</reference>
<keyword evidence="1 3" id="KW-0863">Zinc-finger</keyword>
<dbReference type="Proteomes" id="UP001163046">
    <property type="component" value="Unassembled WGS sequence"/>
</dbReference>
<dbReference type="SMART" id="SM00184">
    <property type="entry name" value="RING"/>
    <property type="match status" value="1"/>
</dbReference>
<feature type="compositionally biased region" description="Acidic residues" evidence="4">
    <location>
        <begin position="73"/>
        <end position="90"/>
    </location>
</feature>
<name>A0A9W9ZUS4_9CNID</name>